<keyword evidence="1" id="KW-0472">Membrane</keyword>
<proteinExistence type="predicted"/>
<dbReference type="EMBL" id="DRWN01000058">
    <property type="protein sequence ID" value="HHK68877.1"/>
    <property type="molecule type" value="Genomic_DNA"/>
</dbReference>
<evidence type="ECO:0000256" key="1">
    <source>
        <dbReference type="SAM" id="Phobius"/>
    </source>
</evidence>
<gene>
    <name evidence="2" type="ORF">ENM11_06980</name>
</gene>
<dbReference type="AlphaFoldDB" id="A0A7C5L809"/>
<sequence length="86" mass="9236">MRRLAPVLLGVLAALMLFGGIYVAEPRKGAELVQAATPEIRLKTAETNEPTLFITIGTASLLTALSIFIALTIITRRALSKPAEYP</sequence>
<comment type="caution">
    <text evidence="2">The sequence shown here is derived from an EMBL/GenBank/DDBJ whole genome shotgun (WGS) entry which is preliminary data.</text>
</comment>
<evidence type="ECO:0000313" key="2">
    <source>
        <dbReference type="EMBL" id="HHK68877.1"/>
    </source>
</evidence>
<reference evidence="2" key="1">
    <citation type="journal article" date="2020" name="mSystems">
        <title>Genome- and Community-Level Interaction Insights into Carbon Utilization and Element Cycling Functions of Hydrothermarchaeota in Hydrothermal Sediment.</title>
        <authorList>
            <person name="Zhou Z."/>
            <person name="Liu Y."/>
            <person name="Xu W."/>
            <person name="Pan J."/>
            <person name="Luo Z.H."/>
            <person name="Li M."/>
        </authorList>
    </citation>
    <scope>NUCLEOTIDE SEQUENCE [LARGE SCALE GENOMIC DNA]</scope>
    <source>
        <strain evidence="2">SpSt-1056</strain>
    </source>
</reference>
<keyword evidence="1" id="KW-1133">Transmembrane helix</keyword>
<accession>A0A7C5L809</accession>
<name>A0A7C5L809_CALS0</name>
<keyword evidence="1" id="KW-0812">Transmembrane</keyword>
<organism evidence="2">
    <name type="scientific">Caldiarchaeum subterraneum</name>
    <dbReference type="NCBI Taxonomy" id="311458"/>
    <lineage>
        <taxon>Archaea</taxon>
        <taxon>Nitrososphaerota</taxon>
        <taxon>Candidatus Caldarchaeales</taxon>
        <taxon>Candidatus Caldarchaeaceae</taxon>
        <taxon>Candidatus Caldarchaeum</taxon>
    </lineage>
</organism>
<feature type="transmembrane region" description="Helical" evidence="1">
    <location>
        <begin position="51"/>
        <end position="74"/>
    </location>
</feature>
<protein>
    <submittedName>
        <fullName evidence="2">Uncharacterized protein</fullName>
    </submittedName>
</protein>